<proteinExistence type="predicted"/>
<dbReference type="PANTHER" id="PTHR42188">
    <property type="entry name" value="23S RRNA-SPECIFIC ENDONUCLEASE VAPC20"/>
    <property type="match status" value="1"/>
</dbReference>
<gene>
    <name evidence="2" type="ORF">SAMN05660706_10945</name>
</gene>
<keyword evidence="3" id="KW-1185">Reference proteome</keyword>
<name>A0A1I6DDJ2_9FIRM</name>
<dbReference type="EMBL" id="FOYM01000009">
    <property type="protein sequence ID" value="SFR03525.1"/>
    <property type="molecule type" value="Genomic_DNA"/>
</dbReference>
<dbReference type="SUPFAM" id="SSF88723">
    <property type="entry name" value="PIN domain-like"/>
    <property type="match status" value="1"/>
</dbReference>
<reference evidence="3" key="1">
    <citation type="submission" date="2016-10" db="EMBL/GenBank/DDBJ databases">
        <authorList>
            <person name="Varghese N."/>
            <person name="Submissions S."/>
        </authorList>
    </citation>
    <scope>NUCLEOTIDE SEQUENCE [LARGE SCALE GENOMIC DNA]</scope>
    <source>
        <strain evidence="3">DSM 3669</strain>
    </source>
</reference>
<dbReference type="Gene3D" id="3.40.50.1010">
    <property type="entry name" value="5'-nuclease"/>
    <property type="match status" value="1"/>
</dbReference>
<dbReference type="InterPro" id="IPR029060">
    <property type="entry name" value="PIN-like_dom_sf"/>
</dbReference>
<dbReference type="STRING" id="39060.SAMN05660706_10945"/>
<dbReference type="AlphaFoldDB" id="A0A1I6DDJ2"/>
<accession>A0A1I6DDJ2</accession>
<dbReference type="GO" id="GO:0016075">
    <property type="term" value="P:rRNA catabolic process"/>
    <property type="evidence" value="ECO:0007669"/>
    <property type="project" value="TreeGrafter"/>
</dbReference>
<organism evidence="2 3">
    <name type="scientific">Desulfoscipio geothermicus DSM 3669</name>
    <dbReference type="NCBI Taxonomy" id="1121426"/>
    <lineage>
        <taxon>Bacteria</taxon>
        <taxon>Bacillati</taxon>
        <taxon>Bacillota</taxon>
        <taxon>Clostridia</taxon>
        <taxon>Eubacteriales</taxon>
        <taxon>Desulfallaceae</taxon>
        <taxon>Desulfoscipio</taxon>
    </lineage>
</organism>
<dbReference type="Proteomes" id="UP000199584">
    <property type="component" value="Unassembled WGS sequence"/>
</dbReference>
<dbReference type="InterPro" id="IPR039018">
    <property type="entry name" value="VapC20-like"/>
</dbReference>
<evidence type="ECO:0000313" key="3">
    <source>
        <dbReference type="Proteomes" id="UP000199584"/>
    </source>
</evidence>
<protein>
    <submittedName>
        <fullName evidence="2">Predicted nucleic acid-binding protein, contains PIN domain</fullName>
    </submittedName>
</protein>
<dbReference type="PANTHER" id="PTHR42188:SF1">
    <property type="entry name" value="23S RRNA-SPECIFIC ENDONUCLEASE VAPC20"/>
    <property type="match status" value="1"/>
</dbReference>
<dbReference type="GO" id="GO:0004521">
    <property type="term" value="F:RNA endonuclease activity"/>
    <property type="evidence" value="ECO:0007669"/>
    <property type="project" value="InterPro"/>
</dbReference>
<dbReference type="Pfam" id="PF01850">
    <property type="entry name" value="PIN"/>
    <property type="match status" value="1"/>
</dbReference>
<dbReference type="InterPro" id="IPR002716">
    <property type="entry name" value="PIN_dom"/>
</dbReference>
<sequence length="128" mass="14241">MDSGAVFALLCRSDKNHAPALAGLRKLQKQRALPVLTNYLLAETHALLSARLGPDAARMWVRHNIWPVERATEEDEKRAREILLSGRGGDCTFTDAVSFAVMERLGVDTAFTFDENFARYGFNTAETV</sequence>
<feature type="domain" description="PIN" evidence="1">
    <location>
        <begin position="2"/>
        <end position="122"/>
    </location>
</feature>
<evidence type="ECO:0000313" key="2">
    <source>
        <dbReference type="EMBL" id="SFR03525.1"/>
    </source>
</evidence>
<evidence type="ECO:0000259" key="1">
    <source>
        <dbReference type="Pfam" id="PF01850"/>
    </source>
</evidence>